<keyword evidence="1" id="KW-0812">Transmembrane</keyword>
<dbReference type="Proteomes" id="UP000704467">
    <property type="component" value="Unassembled WGS sequence"/>
</dbReference>
<evidence type="ECO:0000256" key="1">
    <source>
        <dbReference type="SAM" id="Phobius"/>
    </source>
</evidence>
<reference evidence="2 3" key="1">
    <citation type="submission" date="2020-03" db="EMBL/GenBank/DDBJ databases">
        <title>Whole genome sequencing of clinical and environmental type strains of Ochrobactrum.</title>
        <authorList>
            <person name="Dharne M."/>
        </authorList>
    </citation>
    <scope>NUCLEOTIDE SEQUENCE [LARGE SCALE GENOMIC DNA]</scope>
    <source>
        <strain evidence="2 3">CIP 109452</strain>
    </source>
</reference>
<gene>
    <name evidence="2" type="ORF">HED55_08710</name>
</gene>
<sequence length="332" mass="36925">MLTVDVIYYVYNYNFVFLINNGDFMFRVRGLLLYVFCLFLSFVGFLAPVYAASQEIFSSRPKNVPNDYVITPNGYFHPSCVHTVQNDEIVLPGLIIEKQNGERRALEKCKYSNFSRAGQERKPEKKLISPSDMVDGWKLDASYQMENSLGILSASWVVPADPAINQGQSVAFFPGVQQIPLVSILQPVLDWNNYGIPGWTLVSWNCCEAGTTYHSVPVLSFAGDIIQGTVAYDAPTGGYTVKTTGRNGSTSLKTRSYLQTVNQVFGAAMEVNGVQSCDGLPASRSIKFYNISVFDMNGRTVNQPFIPTYIGNECNYNISIRNGSPSEITFNF</sequence>
<comment type="caution">
    <text evidence="2">The sequence shown here is derived from an EMBL/GenBank/DDBJ whole genome shotgun (WGS) entry which is preliminary data.</text>
</comment>
<accession>A0ABX1DKE7</accession>
<feature type="transmembrane region" description="Helical" evidence="1">
    <location>
        <begin position="31"/>
        <end position="51"/>
    </location>
</feature>
<protein>
    <submittedName>
        <fullName evidence="2">Uncharacterized protein</fullName>
    </submittedName>
</protein>
<dbReference type="EMBL" id="JAAVLN010000001">
    <property type="protein sequence ID" value="NKC03384.1"/>
    <property type="molecule type" value="Genomic_DNA"/>
</dbReference>
<keyword evidence="1" id="KW-1133">Transmembrane helix</keyword>
<evidence type="ECO:0000313" key="3">
    <source>
        <dbReference type="Proteomes" id="UP000704467"/>
    </source>
</evidence>
<organism evidence="2 3">
    <name type="scientific">Brucella haematophila</name>
    <dbReference type="NCBI Taxonomy" id="419474"/>
    <lineage>
        <taxon>Bacteria</taxon>
        <taxon>Pseudomonadati</taxon>
        <taxon>Pseudomonadota</taxon>
        <taxon>Alphaproteobacteria</taxon>
        <taxon>Hyphomicrobiales</taxon>
        <taxon>Brucellaceae</taxon>
        <taxon>Brucella/Ochrobactrum group</taxon>
        <taxon>Brucella</taxon>
    </lineage>
</organism>
<name>A0ABX1DKE7_9HYPH</name>
<keyword evidence="3" id="KW-1185">Reference proteome</keyword>
<dbReference type="RefSeq" id="WP_138783940.1">
    <property type="nucleotide sequence ID" value="NZ_JBHEEQ010000020.1"/>
</dbReference>
<keyword evidence="1" id="KW-0472">Membrane</keyword>
<evidence type="ECO:0000313" key="2">
    <source>
        <dbReference type="EMBL" id="NKC03384.1"/>
    </source>
</evidence>
<proteinExistence type="predicted"/>